<reference evidence="1" key="1">
    <citation type="submission" date="2023-07" db="EMBL/GenBank/DDBJ databases">
        <title>draft genome sequence of fig (Ficus carica).</title>
        <authorList>
            <person name="Takahashi T."/>
            <person name="Nishimura K."/>
        </authorList>
    </citation>
    <scope>NUCLEOTIDE SEQUENCE</scope>
</reference>
<protein>
    <submittedName>
        <fullName evidence="1">Uncharacterized protein</fullName>
    </submittedName>
</protein>
<organism evidence="1 2">
    <name type="scientific">Ficus carica</name>
    <name type="common">Common fig</name>
    <dbReference type="NCBI Taxonomy" id="3494"/>
    <lineage>
        <taxon>Eukaryota</taxon>
        <taxon>Viridiplantae</taxon>
        <taxon>Streptophyta</taxon>
        <taxon>Embryophyta</taxon>
        <taxon>Tracheophyta</taxon>
        <taxon>Spermatophyta</taxon>
        <taxon>Magnoliopsida</taxon>
        <taxon>eudicotyledons</taxon>
        <taxon>Gunneridae</taxon>
        <taxon>Pentapetalae</taxon>
        <taxon>rosids</taxon>
        <taxon>fabids</taxon>
        <taxon>Rosales</taxon>
        <taxon>Moraceae</taxon>
        <taxon>Ficeae</taxon>
        <taxon>Ficus</taxon>
    </lineage>
</organism>
<name>A0AA87ZZR3_FICCA</name>
<proteinExistence type="predicted"/>
<keyword evidence="2" id="KW-1185">Reference proteome</keyword>
<accession>A0AA87ZZR3</accession>
<dbReference type="EMBL" id="BTGU01000024">
    <property type="protein sequence ID" value="GMN46919.1"/>
    <property type="molecule type" value="Genomic_DNA"/>
</dbReference>
<gene>
    <name evidence="1" type="ORF">TIFTF001_016098</name>
</gene>
<comment type="caution">
    <text evidence="1">The sequence shown here is derived from an EMBL/GenBank/DDBJ whole genome shotgun (WGS) entry which is preliminary data.</text>
</comment>
<evidence type="ECO:0000313" key="2">
    <source>
        <dbReference type="Proteomes" id="UP001187192"/>
    </source>
</evidence>
<dbReference type="AlphaFoldDB" id="A0AA87ZZR3"/>
<dbReference type="Proteomes" id="UP001187192">
    <property type="component" value="Unassembled WGS sequence"/>
</dbReference>
<evidence type="ECO:0000313" key="1">
    <source>
        <dbReference type="EMBL" id="GMN46919.1"/>
    </source>
</evidence>
<sequence length="108" mass="12479">MISKWWRSLHVRRQWRSHNFFRGGEQVGVYSLGINSWTSMEMPDLFSCLVDSSALISRPWKTCSVALGPSICLSTWLVTLCRRFRVISSDREVFRIENISMKAGGVKH</sequence>